<dbReference type="EMBL" id="BK016178">
    <property type="protein sequence ID" value="DAG00252.1"/>
    <property type="molecule type" value="Genomic_DNA"/>
</dbReference>
<feature type="region of interest" description="Disordered" evidence="1">
    <location>
        <begin position="248"/>
        <end position="291"/>
    </location>
</feature>
<feature type="compositionally biased region" description="Polar residues" evidence="1">
    <location>
        <begin position="328"/>
        <end position="339"/>
    </location>
</feature>
<feature type="compositionally biased region" description="Low complexity" evidence="1">
    <location>
        <begin position="33"/>
        <end position="63"/>
    </location>
</feature>
<feature type="compositionally biased region" description="Gly residues" evidence="1">
    <location>
        <begin position="371"/>
        <end position="380"/>
    </location>
</feature>
<organism evidence="2">
    <name type="scientific">Podoviridae sp. ctJDl18</name>
    <dbReference type="NCBI Taxonomy" id="2825242"/>
    <lineage>
        <taxon>Viruses</taxon>
        <taxon>Duplodnaviria</taxon>
        <taxon>Heunggongvirae</taxon>
        <taxon>Uroviricota</taxon>
        <taxon>Caudoviricetes</taxon>
    </lineage>
</organism>
<name>A0A8S5V0N9_9CAUD</name>
<evidence type="ECO:0000256" key="1">
    <source>
        <dbReference type="SAM" id="MobiDB-lite"/>
    </source>
</evidence>
<feature type="region of interest" description="Disordered" evidence="1">
    <location>
        <begin position="1"/>
        <end position="87"/>
    </location>
</feature>
<feature type="compositionally biased region" description="Basic and acidic residues" evidence="1">
    <location>
        <begin position="260"/>
        <end position="273"/>
    </location>
</feature>
<feature type="compositionally biased region" description="Polar residues" evidence="1">
    <location>
        <begin position="74"/>
        <end position="87"/>
    </location>
</feature>
<proteinExistence type="predicted"/>
<reference evidence="2" key="1">
    <citation type="journal article" date="2021" name="Proc. Natl. Acad. Sci. U.S.A.">
        <title>A Catalog of Tens of Thousands of Viruses from Human Metagenomes Reveals Hidden Associations with Chronic Diseases.</title>
        <authorList>
            <person name="Tisza M.J."/>
            <person name="Buck C.B."/>
        </authorList>
    </citation>
    <scope>NUCLEOTIDE SEQUENCE</scope>
    <source>
        <strain evidence="2">CtJDl18</strain>
    </source>
</reference>
<feature type="region of interest" description="Disordered" evidence="1">
    <location>
        <begin position="328"/>
        <end position="349"/>
    </location>
</feature>
<feature type="region of interest" description="Disordered" evidence="1">
    <location>
        <begin position="367"/>
        <end position="432"/>
    </location>
</feature>
<accession>A0A8S5V0N9</accession>
<feature type="compositionally biased region" description="Basic and acidic residues" evidence="1">
    <location>
        <begin position="340"/>
        <end position="349"/>
    </location>
</feature>
<evidence type="ECO:0000313" key="2">
    <source>
        <dbReference type="EMBL" id="DAG00252.1"/>
    </source>
</evidence>
<protein>
    <submittedName>
        <fullName evidence="2">Uncharacterized protein</fullName>
    </submittedName>
</protein>
<sequence>MGFMSDDLTPKRPATAVTPITDFPSNDEGGSAPSVPVTSPQQTQTSTSGDGSAAQATSTTATAPIDTNGLVADNQPSFTQQPTEDVTKVTPNQGISIDWSRPYSEIEQNPLLQQMKPYDIMRDFEKNGNGDWSTFMPWLSNLGDADKTVAANAALQKKAERQAKWEQLGNLFQHVGNFFGTAIGAPEQKVESAQALTERQRKLREGTDALRQKGYDQMMVNIWKDRQNKQAQMQAEAAAKANEALAAYRASQKNQQDALTPEKVKTEQARQEASKAAAGLSTAKTKTEDELRGKKGHLLDAQTNNANAGAADHNASVVVKGAQVRHINSQTEGQNQRNANQKEADDFNTRYVNDPKFKKLVNKWAENNGMSIGGNDGRGGTWANEKNRQQASRWAKAQMKFDRTPPSRRGGGGSKVPPSRRGGGSKVPPSRR</sequence>